<dbReference type="Proteomes" id="UP000002748">
    <property type="component" value="Unassembled WGS sequence"/>
</dbReference>
<feature type="compositionally biased region" description="Low complexity" evidence="1">
    <location>
        <begin position="581"/>
        <end position="591"/>
    </location>
</feature>
<proteinExistence type="predicted"/>
<gene>
    <name evidence="2" type="ORF">A1Q1_06666</name>
</gene>
<feature type="compositionally biased region" description="Polar residues" evidence="1">
    <location>
        <begin position="565"/>
        <end position="580"/>
    </location>
</feature>
<feature type="compositionally biased region" description="Pro residues" evidence="1">
    <location>
        <begin position="592"/>
        <end position="603"/>
    </location>
</feature>
<feature type="region of interest" description="Disordered" evidence="1">
    <location>
        <begin position="565"/>
        <end position="610"/>
    </location>
</feature>
<feature type="compositionally biased region" description="Polar residues" evidence="1">
    <location>
        <begin position="758"/>
        <end position="819"/>
    </location>
</feature>
<feature type="compositionally biased region" description="Basic and acidic residues" evidence="1">
    <location>
        <begin position="211"/>
        <end position="220"/>
    </location>
</feature>
<feature type="compositionally biased region" description="Polar residues" evidence="1">
    <location>
        <begin position="431"/>
        <end position="455"/>
    </location>
</feature>
<dbReference type="VEuPathDB" id="FungiDB:A1Q1_06666"/>
<comment type="caution">
    <text evidence="2">The sequence shown here is derived from an EMBL/GenBank/DDBJ whole genome shotgun (WGS) entry which is preliminary data.</text>
</comment>
<organism evidence="2 3">
    <name type="scientific">Trichosporon asahii var. asahii (strain ATCC 90039 / CBS 2479 / JCM 2466 / KCTC 7840 / NBRC 103889/ NCYC 2677 / UAMH 7654)</name>
    <name type="common">Yeast</name>
    <dbReference type="NCBI Taxonomy" id="1186058"/>
    <lineage>
        <taxon>Eukaryota</taxon>
        <taxon>Fungi</taxon>
        <taxon>Dikarya</taxon>
        <taxon>Basidiomycota</taxon>
        <taxon>Agaricomycotina</taxon>
        <taxon>Tremellomycetes</taxon>
        <taxon>Trichosporonales</taxon>
        <taxon>Trichosporonaceae</taxon>
        <taxon>Trichosporon</taxon>
    </lineage>
</organism>
<dbReference type="KEGG" id="tasa:A1Q1_06666"/>
<evidence type="ECO:0000256" key="1">
    <source>
        <dbReference type="SAM" id="MobiDB-lite"/>
    </source>
</evidence>
<dbReference type="AlphaFoldDB" id="J5RE19"/>
<dbReference type="EMBL" id="ALBS01000034">
    <property type="protein sequence ID" value="EJT52128.1"/>
    <property type="molecule type" value="Genomic_DNA"/>
</dbReference>
<feature type="region of interest" description="Disordered" evidence="1">
    <location>
        <begin position="279"/>
        <end position="334"/>
    </location>
</feature>
<dbReference type="GeneID" id="25990178"/>
<dbReference type="RefSeq" id="XP_014183190.1">
    <property type="nucleotide sequence ID" value="XM_014327715.1"/>
</dbReference>
<feature type="compositionally biased region" description="Acidic residues" evidence="1">
    <location>
        <begin position="170"/>
        <end position="188"/>
    </location>
</feature>
<protein>
    <submittedName>
        <fullName evidence="2">Uncharacterized protein</fullName>
    </submittedName>
</protein>
<feature type="compositionally biased region" description="Basic residues" evidence="1">
    <location>
        <begin position="137"/>
        <end position="146"/>
    </location>
</feature>
<feature type="region of interest" description="Disordered" evidence="1">
    <location>
        <begin position="749"/>
        <end position="829"/>
    </location>
</feature>
<feature type="compositionally biased region" description="Basic residues" evidence="1">
    <location>
        <begin position="1"/>
        <end position="12"/>
    </location>
</feature>
<feature type="compositionally biased region" description="Polar residues" evidence="1">
    <location>
        <begin position="296"/>
        <end position="306"/>
    </location>
</feature>
<feature type="compositionally biased region" description="Basic and acidic residues" evidence="1">
    <location>
        <begin position="110"/>
        <end position="131"/>
    </location>
</feature>
<evidence type="ECO:0000313" key="2">
    <source>
        <dbReference type="EMBL" id="EJT52128.1"/>
    </source>
</evidence>
<feature type="region of interest" description="Disordered" evidence="1">
    <location>
        <begin position="1"/>
        <end position="221"/>
    </location>
</feature>
<feature type="region of interest" description="Disordered" evidence="1">
    <location>
        <begin position="430"/>
        <end position="455"/>
    </location>
</feature>
<evidence type="ECO:0000313" key="3">
    <source>
        <dbReference type="Proteomes" id="UP000002748"/>
    </source>
</evidence>
<accession>J5RE19</accession>
<reference evidence="2 3" key="1">
    <citation type="journal article" date="2012" name="Eukaryot. Cell">
        <title>Draft genome sequence of CBS 2479, the standard type strain of Trichosporon asahii.</title>
        <authorList>
            <person name="Yang R.Y."/>
            <person name="Li H.T."/>
            <person name="Zhu H."/>
            <person name="Zhou G.P."/>
            <person name="Wang M."/>
            <person name="Wang L."/>
        </authorList>
    </citation>
    <scope>NUCLEOTIDE SEQUENCE [LARGE SCALE GENOMIC DNA]</scope>
    <source>
        <strain evidence="3">ATCC 90039 / CBS 2479 / JCM 2466 / KCTC 7840 / NCYC 2677 / UAMH 7654</strain>
    </source>
</reference>
<name>J5RE19_TRIAS</name>
<sequence length="840" mass="88364">MPSRIRRFKKRVAGPGIVQRGQPSASAKRGRLSDDSSPACLPELIEDGHSSSESPPAPSTPAVHAISPENSDDGKLPVLSITKPSQGRPAPSQSLPVLGSAATPPSSTISRRERREQQRHQTERLRGEELRASLTSKRAKRQAKRKALQERNGVAYSLEAGSSRCGGAGDSEDGDGGERDPSEEDVATDSDFSDRTVRASTVAPAGGGNSKQEETNRDGVAELIIERAAPNIDGQEPSNVPAVWAGTTRAASGKIETTEGLSPLPVTTSFDTSSQVCLESSSCPRSDPALSPVVESCSTGTPSSTRTHSRAKPSTGPLADRNFPLGIPSRPKTNTERVCVPFKSSLTSSSMGVDADSPSELVEDVEKMSGLEPTPLGPHSSAPSLRPAASTLLKAFKGTLRSTLGRFRAATAAPQAVALTFTDDTVISDGNEATQKGNGSAATGTSLATPGPSFTNGPFNTATTSFPPIVTQDVCPRPSNSRLLFSTTQPSESLALNQALFGSGGPKIQPVGQDKTHMVKKVLDAVPNRRVTHPIRPAKPVSVIRAPPFDVWNVTSASSKSPFKATSQLASTTQPSSVSHTTQNAQPAPAASTPPQPAPPPPSNSQLNTAPDQTSATLAVTFDTTLFDHRLTPDEIDMFWPAALPKPLPRRFFIDAAKLCPSQPPIAPQSAAWHLGAHRCAVLILSSVSVPKSQCRKCVIIGETCRRCLRKNVLATNERLARFSSPALWPSMNWTSSLPIVPQPEMEAEDDGQMMNVGPSSNLPDSSNAGANDSSPASQPTANPVTVTDTANPTEPASASATPTSQCDCVDSASDTQASAWDEDNPSSDQFLKEILQTLD</sequence>
<dbReference type="HOGENOM" id="CLU_338644_0_0_1"/>